<sequence length="88" mass="10235">MLREFIDYLKKRAENRHFAQAEFDERIDSDAYFGSMMDEGGSARSSKSNPHYHMSSTRGVRGPIDRFIVNLDNDDDDINHKRCSRSYG</sequence>
<feature type="compositionally biased region" description="Polar residues" evidence="1">
    <location>
        <begin position="43"/>
        <end position="58"/>
    </location>
</feature>
<comment type="caution">
    <text evidence="2">The sequence shown here is derived from an EMBL/GenBank/DDBJ whole genome shotgun (WGS) entry which is preliminary data.</text>
</comment>
<dbReference type="AlphaFoldDB" id="A0A2P5BDT2"/>
<evidence type="ECO:0000313" key="3">
    <source>
        <dbReference type="Proteomes" id="UP000237105"/>
    </source>
</evidence>
<protein>
    <submittedName>
        <fullName evidence="2">Uncharacterized protein</fullName>
    </submittedName>
</protein>
<dbReference type="EMBL" id="JXTB01000302">
    <property type="protein sequence ID" value="PON46962.1"/>
    <property type="molecule type" value="Genomic_DNA"/>
</dbReference>
<gene>
    <name evidence="2" type="ORF">PanWU01x14_248060</name>
</gene>
<accession>A0A2P5BDT2</accession>
<evidence type="ECO:0000256" key="1">
    <source>
        <dbReference type="SAM" id="MobiDB-lite"/>
    </source>
</evidence>
<proteinExistence type="predicted"/>
<name>A0A2P5BDT2_PARAD</name>
<reference evidence="3" key="1">
    <citation type="submission" date="2016-06" db="EMBL/GenBank/DDBJ databases">
        <title>Parallel loss of symbiosis genes in relatives of nitrogen-fixing non-legume Parasponia.</title>
        <authorList>
            <person name="Van Velzen R."/>
            <person name="Holmer R."/>
            <person name="Bu F."/>
            <person name="Rutten L."/>
            <person name="Van Zeijl A."/>
            <person name="Liu W."/>
            <person name="Santuari L."/>
            <person name="Cao Q."/>
            <person name="Sharma T."/>
            <person name="Shen D."/>
            <person name="Roswanjaya Y."/>
            <person name="Wardhani T."/>
            <person name="Kalhor M.S."/>
            <person name="Jansen J."/>
            <person name="Van den Hoogen J."/>
            <person name="Gungor B."/>
            <person name="Hartog M."/>
            <person name="Hontelez J."/>
            <person name="Verver J."/>
            <person name="Yang W.-C."/>
            <person name="Schijlen E."/>
            <person name="Repin R."/>
            <person name="Schilthuizen M."/>
            <person name="Schranz E."/>
            <person name="Heidstra R."/>
            <person name="Miyata K."/>
            <person name="Fedorova E."/>
            <person name="Kohlen W."/>
            <person name="Bisseling T."/>
            <person name="Smit S."/>
            <person name="Geurts R."/>
        </authorList>
    </citation>
    <scope>NUCLEOTIDE SEQUENCE [LARGE SCALE GENOMIC DNA]</scope>
    <source>
        <strain evidence="3">cv. WU1-14</strain>
    </source>
</reference>
<keyword evidence="3" id="KW-1185">Reference proteome</keyword>
<evidence type="ECO:0000313" key="2">
    <source>
        <dbReference type="EMBL" id="PON46962.1"/>
    </source>
</evidence>
<feature type="region of interest" description="Disordered" evidence="1">
    <location>
        <begin position="38"/>
        <end position="58"/>
    </location>
</feature>
<organism evidence="2 3">
    <name type="scientific">Parasponia andersonii</name>
    <name type="common">Sponia andersonii</name>
    <dbReference type="NCBI Taxonomy" id="3476"/>
    <lineage>
        <taxon>Eukaryota</taxon>
        <taxon>Viridiplantae</taxon>
        <taxon>Streptophyta</taxon>
        <taxon>Embryophyta</taxon>
        <taxon>Tracheophyta</taxon>
        <taxon>Spermatophyta</taxon>
        <taxon>Magnoliopsida</taxon>
        <taxon>eudicotyledons</taxon>
        <taxon>Gunneridae</taxon>
        <taxon>Pentapetalae</taxon>
        <taxon>rosids</taxon>
        <taxon>fabids</taxon>
        <taxon>Rosales</taxon>
        <taxon>Cannabaceae</taxon>
        <taxon>Parasponia</taxon>
    </lineage>
</organism>
<dbReference type="OrthoDB" id="1679603at2759"/>
<dbReference type="Proteomes" id="UP000237105">
    <property type="component" value="Unassembled WGS sequence"/>
</dbReference>